<dbReference type="RefSeq" id="WP_345563035.1">
    <property type="nucleotide sequence ID" value="NZ_BAABDQ010000006.1"/>
</dbReference>
<evidence type="ECO:0000256" key="5">
    <source>
        <dbReference type="ARBA" id="ARBA00022989"/>
    </source>
</evidence>
<evidence type="ECO:0000259" key="7">
    <source>
        <dbReference type="Pfam" id="PF04239"/>
    </source>
</evidence>
<dbReference type="Pfam" id="PF04239">
    <property type="entry name" value="DUF421"/>
    <property type="match status" value="1"/>
</dbReference>
<proteinExistence type="inferred from homology"/>
<comment type="similarity">
    <text evidence="2">Belongs to the UPF0702 family.</text>
</comment>
<accession>A0ABP6WPV7</accession>
<dbReference type="Gene3D" id="3.30.240.20">
    <property type="entry name" value="bsu07140 like domains"/>
    <property type="match status" value="1"/>
</dbReference>
<evidence type="ECO:0000256" key="6">
    <source>
        <dbReference type="ARBA" id="ARBA00023136"/>
    </source>
</evidence>
<keyword evidence="5" id="KW-1133">Transmembrane helix</keyword>
<evidence type="ECO:0000313" key="9">
    <source>
        <dbReference type="Proteomes" id="UP001500630"/>
    </source>
</evidence>
<protein>
    <recommendedName>
        <fullName evidence="7">YetF C-terminal domain-containing protein</fullName>
    </recommendedName>
</protein>
<evidence type="ECO:0000256" key="2">
    <source>
        <dbReference type="ARBA" id="ARBA00006448"/>
    </source>
</evidence>
<dbReference type="EMBL" id="BAABDQ010000006">
    <property type="protein sequence ID" value="GAA3552243.1"/>
    <property type="molecule type" value="Genomic_DNA"/>
</dbReference>
<feature type="domain" description="YetF C-terminal" evidence="7">
    <location>
        <begin position="155"/>
        <end position="221"/>
    </location>
</feature>
<organism evidence="8 9">
    <name type="scientific">Nonomuraea rosea</name>
    <dbReference type="NCBI Taxonomy" id="638574"/>
    <lineage>
        <taxon>Bacteria</taxon>
        <taxon>Bacillati</taxon>
        <taxon>Actinomycetota</taxon>
        <taxon>Actinomycetes</taxon>
        <taxon>Streptosporangiales</taxon>
        <taxon>Streptosporangiaceae</taxon>
        <taxon>Nonomuraea</taxon>
    </lineage>
</organism>
<comment type="subcellular location">
    <subcellularLocation>
        <location evidence="1">Cell membrane</location>
        <topology evidence="1">Multi-pass membrane protein</topology>
    </subcellularLocation>
</comment>
<evidence type="ECO:0000256" key="3">
    <source>
        <dbReference type="ARBA" id="ARBA00022475"/>
    </source>
</evidence>
<reference evidence="9" key="1">
    <citation type="journal article" date="2019" name="Int. J. Syst. Evol. Microbiol.">
        <title>The Global Catalogue of Microorganisms (GCM) 10K type strain sequencing project: providing services to taxonomists for standard genome sequencing and annotation.</title>
        <authorList>
            <consortium name="The Broad Institute Genomics Platform"/>
            <consortium name="The Broad Institute Genome Sequencing Center for Infectious Disease"/>
            <person name="Wu L."/>
            <person name="Ma J."/>
        </authorList>
    </citation>
    <scope>NUCLEOTIDE SEQUENCE [LARGE SCALE GENOMIC DNA]</scope>
    <source>
        <strain evidence="9">JCM 17326</strain>
    </source>
</reference>
<evidence type="ECO:0000256" key="1">
    <source>
        <dbReference type="ARBA" id="ARBA00004651"/>
    </source>
</evidence>
<evidence type="ECO:0000256" key="4">
    <source>
        <dbReference type="ARBA" id="ARBA00022692"/>
    </source>
</evidence>
<dbReference type="PANTHER" id="PTHR34582:SF6">
    <property type="entry name" value="UPF0702 TRANSMEMBRANE PROTEIN YCAP"/>
    <property type="match status" value="1"/>
</dbReference>
<comment type="caution">
    <text evidence="8">The sequence shown here is derived from an EMBL/GenBank/DDBJ whole genome shotgun (WGS) entry which is preliminary data.</text>
</comment>
<dbReference type="SUPFAM" id="SSF141571">
    <property type="entry name" value="Pentapeptide repeat-like"/>
    <property type="match status" value="1"/>
</dbReference>
<sequence length="252" mass="26267">MSDGLFAAGLSLSDLSLSGLSLSGLSLSDLSLSDLPLAGLPFAGLPLAGLPLAGLPLAGLPFVDGDLFDAGVSLADKAVRTVAVYLTVAALLRIAGKRGIAQLNNFDLVVMLLMSNVVQNAIIGPDNSLVGGLAGLVILMAFNAVVVRVAAAVPMVAKIVEGRPIVLARDGRYLMSALRRLGLRRADVDVTIQLRGGSTVADTTLVRLEPGGAVLVRLRPEEENAERGDVEELYARLDRIERKLDELGGRPG</sequence>
<dbReference type="InterPro" id="IPR023090">
    <property type="entry name" value="UPF0702_alpha/beta_dom_sf"/>
</dbReference>
<evidence type="ECO:0000313" key="8">
    <source>
        <dbReference type="EMBL" id="GAA3552243.1"/>
    </source>
</evidence>
<keyword evidence="6" id="KW-0472">Membrane</keyword>
<keyword evidence="3" id="KW-1003">Cell membrane</keyword>
<dbReference type="InterPro" id="IPR007353">
    <property type="entry name" value="DUF421"/>
</dbReference>
<dbReference type="PANTHER" id="PTHR34582">
    <property type="entry name" value="UPF0702 TRANSMEMBRANE PROTEIN YCAP"/>
    <property type="match status" value="1"/>
</dbReference>
<keyword evidence="9" id="KW-1185">Reference proteome</keyword>
<gene>
    <name evidence="8" type="ORF">GCM10022419_035700</name>
</gene>
<name>A0ABP6WPV7_9ACTN</name>
<keyword evidence="4" id="KW-0812">Transmembrane</keyword>
<dbReference type="Proteomes" id="UP001500630">
    <property type="component" value="Unassembled WGS sequence"/>
</dbReference>